<reference evidence="1 2" key="1">
    <citation type="submission" date="2009-01" db="EMBL/GenBank/DDBJ databases">
        <authorList>
            <person name="Fulton L."/>
            <person name="Clifton S."/>
            <person name="Chinwalla A.T."/>
            <person name="Mitreva M."/>
            <person name="Sodergren E."/>
            <person name="Weinstock G."/>
            <person name="Clifton S."/>
            <person name="Dooling D.J."/>
            <person name="Fulton B."/>
            <person name="Minx P."/>
            <person name="Pepin K.H."/>
            <person name="Johnson M."/>
            <person name="Bhonagiri V."/>
            <person name="Nash W.E."/>
            <person name="Mardis E.R."/>
            <person name="Wilson R.K."/>
        </authorList>
    </citation>
    <scope>NUCLEOTIDE SEQUENCE [LARGE SCALE GENOMIC DNA]</scope>
    <source>
        <strain evidence="1 2">ATCC 23834</strain>
    </source>
</reference>
<sequence>MHNPKGCFTSQFITKRLPEIFQVAFSPQTPYPSKVQAAFSRKNAQSHEMAENNAFAALSGLRLFVVWETDTAHPAARFQAA</sequence>
<organism evidence="1 2">
    <name type="scientific">Eikenella corrodens ATCC 23834</name>
    <dbReference type="NCBI Taxonomy" id="546274"/>
    <lineage>
        <taxon>Bacteria</taxon>
        <taxon>Pseudomonadati</taxon>
        <taxon>Pseudomonadota</taxon>
        <taxon>Betaproteobacteria</taxon>
        <taxon>Neisseriales</taxon>
        <taxon>Neisseriaceae</taxon>
        <taxon>Eikenella</taxon>
    </lineage>
</organism>
<accession>C0DRX6</accession>
<dbReference type="AlphaFoldDB" id="C0DRX6"/>
<dbReference type="Proteomes" id="UP000005837">
    <property type="component" value="Unassembled WGS sequence"/>
</dbReference>
<proteinExistence type="predicted"/>
<dbReference type="HOGENOM" id="CLU_2568414_0_0_4"/>
<dbReference type="EMBL" id="ACEA01000002">
    <property type="protein sequence ID" value="EEG25272.1"/>
    <property type="molecule type" value="Genomic_DNA"/>
</dbReference>
<evidence type="ECO:0000313" key="1">
    <source>
        <dbReference type="EMBL" id="EEG25272.1"/>
    </source>
</evidence>
<protein>
    <submittedName>
        <fullName evidence="1">Uncharacterized protein</fullName>
    </submittedName>
</protein>
<comment type="caution">
    <text evidence="1">The sequence shown here is derived from an EMBL/GenBank/DDBJ whole genome shotgun (WGS) entry which is preliminary data.</text>
</comment>
<evidence type="ECO:0000313" key="2">
    <source>
        <dbReference type="Proteomes" id="UP000005837"/>
    </source>
</evidence>
<name>C0DRX6_EIKCO</name>
<gene>
    <name evidence="1" type="ORF">EIKCOROL_00091</name>
</gene>